<keyword evidence="3" id="KW-1185">Reference proteome</keyword>
<sequence>MGVRAMGKRKKGKKEEKTFPRQCKGLAGVRDMLQAEGKNKKTTDAPQPLLT</sequence>
<gene>
    <name evidence="2" type="ORF">PICMEDRAFT_15230</name>
</gene>
<reference evidence="2 3" key="1">
    <citation type="journal article" date="2016" name="Proc. Natl. Acad. Sci. U.S.A.">
        <title>Comparative genomics of biotechnologically important yeasts.</title>
        <authorList>
            <person name="Riley R."/>
            <person name="Haridas S."/>
            <person name="Wolfe K.H."/>
            <person name="Lopes M.R."/>
            <person name="Hittinger C.T."/>
            <person name="Goeker M."/>
            <person name="Salamov A.A."/>
            <person name="Wisecaver J.H."/>
            <person name="Long T.M."/>
            <person name="Calvey C.H."/>
            <person name="Aerts A.L."/>
            <person name="Barry K.W."/>
            <person name="Choi C."/>
            <person name="Clum A."/>
            <person name="Coughlan A.Y."/>
            <person name="Deshpande S."/>
            <person name="Douglass A.P."/>
            <person name="Hanson S.J."/>
            <person name="Klenk H.-P."/>
            <person name="LaButti K.M."/>
            <person name="Lapidus A."/>
            <person name="Lindquist E.A."/>
            <person name="Lipzen A.M."/>
            <person name="Meier-Kolthoff J.P."/>
            <person name="Ohm R.A."/>
            <person name="Otillar R.P."/>
            <person name="Pangilinan J.L."/>
            <person name="Peng Y."/>
            <person name="Rokas A."/>
            <person name="Rosa C.A."/>
            <person name="Scheuner C."/>
            <person name="Sibirny A.A."/>
            <person name="Slot J.C."/>
            <person name="Stielow J.B."/>
            <person name="Sun H."/>
            <person name="Kurtzman C.P."/>
            <person name="Blackwell M."/>
            <person name="Grigoriev I.V."/>
            <person name="Jeffries T.W."/>
        </authorList>
    </citation>
    <scope>NUCLEOTIDE SEQUENCE [LARGE SCALE GENOMIC DNA]</scope>
    <source>
        <strain evidence="2 3">NRRL Y-2026</strain>
    </source>
</reference>
<accession>A0A1E3NM82</accession>
<dbReference type="AlphaFoldDB" id="A0A1E3NM82"/>
<dbReference type="GeneID" id="30177415"/>
<evidence type="ECO:0000256" key="1">
    <source>
        <dbReference type="SAM" id="MobiDB-lite"/>
    </source>
</evidence>
<organism evidence="2 3">
    <name type="scientific">Pichia membranifaciens NRRL Y-2026</name>
    <dbReference type="NCBI Taxonomy" id="763406"/>
    <lineage>
        <taxon>Eukaryota</taxon>
        <taxon>Fungi</taxon>
        <taxon>Dikarya</taxon>
        <taxon>Ascomycota</taxon>
        <taxon>Saccharomycotina</taxon>
        <taxon>Pichiomycetes</taxon>
        <taxon>Pichiales</taxon>
        <taxon>Pichiaceae</taxon>
        <taxon>Pichia</taxon>
    </lineage>
</organism>
<name>A0A1E3NM82_9ASCO</name>
<dbReference type="Proteomes" id="UP000094455">
    <property type="component" value="Unassembled WGS sequence"/>
</dbReference>
<dbReference type="RefSeq" id="XP_019018362.1">
    <property type="nucleotide sequence ID" value="XM_019160728.1"/>
</dbReference>
<evidence type="ECO:0000313" key="2">
    <source>
        <dbReference type="EMBL" id="ODQ47249.1"/>
    </source>
</evidence>
<evidence type="ECO:0000313" key="3">
    <source>
        <dbReference type="Proteomes" id="UP000094455"/>
    </source>
</evidence>
<feature type="region of interest" description="Disordered" evidence="1">
    <location>
        <begin position="1"/>
        <end position="51"/>
    </location>
</feature>
<dbReference type="EMBL" id="KV454002">
    <property type="protein sequence ID" value="ODQ47249.1"/>
    <property type="molecule type" value="Genomic_DNA"/>
</dbReference>
<feature type="compositionally biased region" description="Basic residues" evidence="1">
    <location>
        <begin position="1"/>
        <end position="12"/>
    </location>
</feature>
<proteinExistence type="predicted"/>
<protein>
    <submittedName>
        <fullName evidence="2">Uncharacterized protein</fullName>
    </submittedName>
</protein>